<gene>
    <name evidence="2" type="ORF">AVEN_80022_1</name>
</gene>
<comment type="caution">
    <text evidence="2">The sequence shown here is derived from an EMBL/GenBank/DDBJ whole genome shotgun (WGS) entry which is preliminary data.</text>
</comment>
<evidence type="ECO:0000313" key="2">
    <source>
        <dbReference type="EMBL" id="GBM42509.1"/>
    </source>
</evidence>
<dbReference type="Proteomes" id="UP000499080">
    <property type="component" value="Unassembled WGS sequence"/>
</dbReference>
<evidence type="ECO:0000313" key="3">
    <source>
        <dbReference type="Proteomes" id="UP000499080"/>
    </source>
</evidence>
<dbReference type="EMBL" id="BGPR01000997">
    <property type="protein sequence ID" value="GBM42509.1"/>
    <property type="molecule type" value="Genomic_DNA"/>
</dbReference>
<name>A0A4Y2FQ99_ARAVE</name>
<feature type="region of interest" description="Disordered" evidence="1">
    <location>
        <begin position="20"/>
        <end position="54"/>
    </location>
</feature>
<dbReference type="OrthoDB" id="6769924at2759"/>
<organism evidence="2 3">
    <name type="scientific">Araneus ventricosus</name>
    <name type="common">Orbweaver spider</name>
    <name type="synonym">Epeira ventricosa</name>
    <dbReference type="NCBI Taxonomy" id="182803"/>
    <lineage>
        <taxon>Eukaryota</taxon>
        <taxon>Metazoa</taxon>
        <taxon>Ecdysozoa</taxon>
        <taxon>Arthropoda</taxon>
        <taxon>Chelicerata</taxon>
        <taxon>Arachnida</taxon>
        <taxon>Araneae</taxon>
        <taxon>Araneomorphae</taxon>
        <taxon>Entelegynae</taxon>
        <taxon>Araneoidea</taxon>
        <taxon>Araneidae</taxon>
        <taxon>Araneus</taxon>
    </lineage>
</organism>
<reference evidence="2 3" key="1">
    <citation type="journal article" date="2019" name="Sci. Rep.">
        <title>Orb-weaving spider Araneus ventricosus genome elucidates the spidroin gene catalogue.</title>
        <authorList>
            <person name="Kono N."/>
            <person name="Nakamura H."/>
            <person name="Ohtoshi R."/>
            <person name="Moran D.A.P."/>
            <person name="Shinohara A."/>
            <person name="Yoshida Y."/>
            <person name="Fujiwara M."/>
            <person name="Mori M."/>
            <person name="Tomita M."/>
            <person name="Arakawa K."/>
        </authorList>
    </citation>
    <scope>NUCLEOTIDE SEQUENCE [LARGE SCALE GENOMIC DNA]</scope>
</reference>
<keyword evidence="3" id="KW-1185">Reference proteome</keyword>
<protein>
    <submittedName>
        <fullName evidence="2">Uncharacterized protein</fullName>
    </submittedName>
</protein>
<dbReference type="AlphaFoldDB" id="A0A4Y2FQ99"/>
<evidence type="ECO:0000256" key="1">
    <source>
        <dbReference type="SAM" id="MobiDB-lite"/>
    </source>
</evidence>
<accession>A0A4Y2FQ99</accession>
<feature type="compositionally biased region" description="Low complexity" evidence="1">
    <location>
        <begin position="87"/>
        <end position="98"/>
    </location>
</feature>
<sequence>MRPWEGKVEVLSKSKIAIPLSESSLDSREKGRRSSPCDWSARSEGPAINDQRMGCPLGSCSGPDLRNLVAKQILQGPGQKSQPYKPSPTTLSSSLTTP</sequence>
<proteinExistence type="predicted"/>
<feature type="region of interest" description="Disordered" evidence="1">
    <location>
        <begin position="74"/>
        <end position="98"/>
    </location>
</feature>